<keyword evidence="1" id="KW-0732">Signal</keyword>
<reference evidence="3 4" key="1">
    <citation type="submission" date="2018-03" db="EMBL/GenBank/DDBJ databases">
        <title>Draft genome of Deinococcus sp. OD32.</title>
        <authorList>
            <person name="Wang X.-P."/>
            <person name="Du Z.-J."/>
        </authorList>
    </citation>
    <scope>NUCLEOTIDE SEQUENCE [LARGE SCALE GENOMIC DNA]</scope>
    <source>
        <strain evidence="3 4">OD32</strain>
    </source>
</reference>
<evidence type="ECO:0000259" key="2">
    <source>
        <dbReference type="Pfam" id="PF01345"/>
    </source>
</evidence>
<dbReference type="InterPro" id="IPR001434">
    <property type="entry name" value="OmcB-like_DUF11"/>
</dbReference>
<dbReference type="InterPro" id="IPR013783">
    <property type="entry name" value="Ig-like_fold"/>
</dbReference>
<feature type="signal peptide" evidence="1">
    <location>
        <begin position="1"/>
        <end position="28"/>
    </location>
</feature>
<dbReference type="NCBIfam" id="TIGR01451">
    <property type="entry name" value="B_ant_repeat"/>
    <property type="match status" value="2"/>
</dbReference>
<dbReference type="AlphaFoldDB" id="A0A2T3WAC7"/>
<dbReference type="PANTHER" id="PTHR34819">
    <property type="entry name" value="LARGE CYSTEINE-RICH PERIPLASMIC PROTEIN OMCB"/>
    <property type="match status" value="1"/>
</dbReference>
<dbReference type="Pfam" id="PF01345">
    <property type="entry name" value="DUF11"/>
    <property type="match status" value="2"/>
</dbReference>
<comment type="caution">
    <text evidence="3">The sequence shown here is derived from an EMBL/GenBank/DDBJ whole genome shotgun (WGS) entry which is preliminary data.</text>
</comment>
<protein>
    <recommendedName>
        <fullName evidence="2">DUF11 domain-containing protein</fullName>
    </recommendedName>
</protein>
<dbReference type="InterPro" id="IPR047589">
    <property type="entry name" value="DUF11_rpt"/>
</dbReference>
<feature type="domain" description="DUF11" evidence="2">
    <location>
        <begin position="512"/>
        <end position="625"/>
    </location>
</feature>
<gene>
    <name evidence="3" type="ORF">C8263_06050</name>
</gene>
<dbReference type="Gene3D" id="2.60.40.740">
    <property type="match status" value="1"/>
</dbReference>
<name>A0A2T3WAC7_9DEIO</name>
<dbReference type="EMBL" id="PYSV01000004">
    <property type="protein sequence ID" value="PTA68797.1"/>
    <property type="molecule type" value="Genomic_DNA"/>
</dbReference>
<organism evidence="3 4">
    <name type="scientific">Deinococcus arcticus</name>
    <dbReference type="NCBI Taxonomy" id="2136176"/>
    <lineage>
        <taxon>Bacteria</taxon>
        <taxon>Thermotogati</taxon>
        <taxon>Deinococcota</taxon>
        <taxon>Deinococci</taxon>
        <taxon>Deinococcales</taxon>
        <taxon>Deinococcaceae</taxon>
        <taxon>Deinococcus</taxon>
    </lineage>
</organism>
<feature type="domain" description="DUF11" evidence="2">
    <location>
        <begin position="636"/>
        <end position="744"/>
    </location>
</feature>
<dbReference type="Gene3D" id="2.60.40.10">
    <property type="entry name" value="Immunoglobulins"/>
    <property type="match status" value="1"/>
</dbReference>
<proteinExistence type="predicted"/>
<dbReference type="Proteomes" id="UP000240317">
    <property type="component" value="Unassembled WGS sequence"/>
</dbReference>
<dbReference type="InterPro" id="IPR051172">
    <property type="entry name" value="Chlamydia_OmcB"/>
</dbReference>
<accession>A0A2T3WAC7</accession>
<feature type="chain" id="PRO_5015768794" description="DUF11 domain-containing protein" evidence="1">
    <location>
        <begin position="29"/>
        <end position="977"/>
    </location>
</feature>
<dbReference type="PANTHER" id="PTHR34819:SF3">
    <property type="entry name" value="CELL SURFACE PROTEIN"/>
    <property type="match status" value="1"/>
</dbReference>
<keyword evidence="4" id="KW-1185">Reference proteome</keyword>
<evidence type="ECO:0000313" key="3">
    <source>
        <dbReference type="EMBL" id="PTA68797.1"/>
    </source>
</evidence>
<evidence type="ECO:0000256" key="1">
    <source>
        <dbReference type="SAM" id="SignalP"/>
    </source>
</evidence>
<evidence type="ECO:0000313" key="4">
    <source>
        <dbReference type="Proteomes" id="UP000240317"/>
    </source>
</evidence>
<sequence>MGGNVRKNPSVLKTLAALALTLLSPAFAAGTPAGTVIENQATLEFTPEGGPPTSIPTPPVTTVVQPICAVSVVPSGTVAQPGQSFSLLPGESATLRYTLTNAGNAANTVNLRAAVEAASQFTPGGLAIRADSNGNGVLDDSDAAVQSVTLAADASATLFVPATTAASNRGDAFVNLIASCATNASGRPGETDDDNVGRIRVGEPPELTLTKTFSPVNPIFTQSLKPQAVGTLPELRPGQETDVILTARNTGAGASRPVTITDFLNTPDMRDFVFISGSARVQGSGVLEYSADGTAWTGTETSPVAAIRVRTESLAPGATLTLSFRLRAPADATGTRRNVGLLRSGDIAVDAPADVVLRYTPAIALGPISNPQALPGGELSEDDKQTKQVALIGQEVCFPHTVQNLGDRPDTITVTGRAARGQATIRFTERDGTPITEPFRVPELAPQATKDFNACYLIRSGSVSSALEELRIELRAQSSRGAPDNLTVDVVLSVAQNLLSPVKTGSAGSGLVAPGQEITYTLSFTNAQSFALTGVVIRDNLRNLRILDAGGNLIRTDALEFISADQGGVLEGDTVVWRFTRLNPGEAVTLTLRARVPQSTPDGALAVNTFTVVSAEVPEPTESNPVQNGVFNQANLSMVKTSSPDRVAYGQTITYTFTVTNRSATAALQTIRVQDTLPAGLVYIEGSSRLNGTPIVPTVTGRTYVWEIPGLAPGASAVITFDAEVTPEAGTQIRNSAIATAISNNGQTQTPVSSAVNTIDPLIFGRTTADVVGYVFLDTNRNGIYDRGTDIPYQNARVILAGGRIALTDAQGRYHFRNLVEGTHALRLDPNSVWAQNLSVPQDAGRPGSRLVYVRSLTSVDFPLAPDYGEIAVIRDTTLRVAAGLPLQTPQTLTIRKQVFAGEVAGEYRVQLILSSSADLSAVRVDDPLPAGAELIDGQNVLTYDTLPGGERAVTYRFRWTGDPKGAVTDPTASWRY</sequence>
<dbReference type="OrthoDB" id="9773411at2"/>
<dbReference type="SUPFAM" id="SSF117074">
    <property type="entry name" value="Hypothetical protein PA1324"/>
    <property type="match status" value="1"/>
</dbReference>